<dbReference type="EMBL" id="PJNI01000001">
    <property type="protein sequence ID" value="PKR82107.1"/>
    <property type="molecule type" value="Genomic_DNA"/>
</dbReference>
<dbReference type="Pfam" id="PF03544">
    <property type="entry name" value="TonB_C"/>
    <property type="match status" value="1"/>
</dbReference>
<evidence type="ECO:0000313" key="3">
    <source>
        <dbReference type="Proteomes" id="UP000236654"/>
    </source>
</evidence>
<feature type="domain" description="TonB C-terminal" evidence="1">
    <location>
        <begin position="69"/>
        <end position="120"/>
    </location>
</feature>
<dbReference type="AlphaFoldDB" id="A0A2I0R6A2"/>
<accession>A0A2I0R6A2</accession>
<dbReference type="RefSeq" id="WP_101333252.1">
    <property type="nucleotide sequence ID" value="NZ_PJNI01000001.1"/>
</dbReference>
<sequence length="123" mass="13775">MKRFVLVLLFFALLILISQSGNPVISETIGNCDTISIQKDTSHIVKFISYPEASFPGGPEEMNKYIKENFQFPKSLTSESPYGRAFVEITVDIDGSLKDAKILKGISEELDEELLRVVKNMSN</sequence>
<evidence type="ECO:0000313" key="2">
    <source>
        <dbReference type="EMBL" id="PKR82107.1"/>
    </source>
</evidence>
<name>A0A2I0R6A2_9FLAO</name>
<dbReference type="SUPFAM" id="SSF74653">
    <property type="entry name" value="TolA/TonB C-terminal domain"/>
    <property type="match status" value="1"/>
</dbReference>
<proteinExistence type="predicted"/>
<evidence type="ECO:0000259" key="1">
    <source>
        <dbReference type="Pfam" id="PF03544"/>
    </source>
</evidence>
<dbReference type="Proteomes" id="UP000236654">
    <property type="component" value="Unassembled WGS sequence"/>
</dbReference>
<dbReference type="Gene3D" id="3.30.1150.10">
    <property type="match status" value="1"/>
</dbReference>
<protein>
    <recommendedName>
        <fullName evidence="1">TonB C-terminal domain-containing protein</fullName>
    </recommendedName>
</protein>
<comment type="caution">
    <text evidence="2">The sequence shown here is derived from an EMBL/GenBank/DDBJ whole genome shotgun (WGS) entry which is preliminary data.</text>
</comment>
<dbReference type="InterPro" id="IPR037682">
    <property type="entry name" value="TonB_C"/>
</dbReference>
<dbReference type="GO" id="GO:0055085">
    <property type="term" value="P:transmembrane transport"/>
    <property type="evidence" value="ECO:0007669"/>
    <property type="project" value="InterPro"/>
</dbReference>
<organism evidence="2 3">
    <name type="scientific">Brumimicrobium salinarum</name>
    <dbReference type="NCBI Taxonomy" id="2058658"/>
    <lineage>
        <taxon>Bacteria</taxon>
        <taxon>Pseudomonadati</taxon>
        <taxon>Bacteroidota</taxon>
        <taxon>Flavobacteriia</taxon>
        <taxon>Flavobacteriales</taxon>
        <taxon>Crocinitomicaceae</taxon>
        <taxon>Brumimicrobium</taxon>
    </lineage>
</organism>
<dbReference type="OrthoDB" id="1095452at2"/>
<keyword evidence="3" id="KW-1185">Reference proteome</keyword>
<reference evidence="2 3" key="1">
    <citation type="submission" date="2017-12" db="EMBL/GenBank/DDBJ databases">
        <title>The draft genome sequence of Brumimicrobium saltpan LHR20.</title>
        <authorList>
            <person name="Do Z.-J."/>
            <person name="Luo H.-R."/>
        </authorList>
    </citation>
    <scope>NUCLEOTIDE SEQUENCE [LARGE SCALE GENOMIC DNA]</scope>
    <source>
        <strain evidence="2 3">LHR20</strain>
    </source>
</reference>
<gene>
    <name evidence="2" type="ORF">CW751_01860</name>
</gene>